<comment type="caution">
    <text evidence="6">The sequence shown here is derived from an EMBL/GenBank/DDBJ whole genome shotgun (WGS) entry which is preliminary data.</text>
</comment>
<sequence length="162" mass="17773">MPTAPPLNERLVFVKRKLSHFTCVSNKSHVSHDTLEGSPTPVLKAHQQVMFSGFPLHCTDPRQTQSSPPWSYDQSYPSYLSQMTSPSIHSTTPLSSSRGTGLPAITDVPRRLSGQRFTVCTHNRGSHCGPSLIGRGSHDRQLPRPISERITVTEGQTDGSTP</sequence>
<evidence type="ECO:0000256" key="1">
    <source>
        <dbReference type="ARBA" id="ARBA00004123"/>
    </source>
</evidence>
<protein>
    <submittedName>
        <fullName evidence="6">Uncharacterized protein</fullName>
    </submittedName>
</protein>
<evidence type="ECO:0000313" key="7">
    <source>
        <dbReference type="Proteomes" id="UP001176940"/>
    </source>
</evidence>
<keyword evidence="4" id="KW-0539">Nucleus</keyword>
<reference evidence="6" key="1">
    <citation type="submission" date="2023-07" db="EMBL/GenBank/DDBJ databases">
        <authorList>
            <person name="Stuckert A."/>
        </authorList>
    </citation>
    <scope>NUCLEOTIDE SEQUENCE</scope>
</reference>
<dbReference type="Proteomes" id="UP001176940">
    <property type="component" value="Unassembled WGS sequence"/>
</dbReference>
<evidence type="ECO:0000256" key="4">
    <source>
        <dbReference type="ARBA" id="ARBA00023242"/>
    </source>
</evidence>
<keyword evidence="2" id="KW-0805">Transcription regulation</keyword>
<evidence type="ECO:0000256" key="2">
    <source>
        <dbReference type="ARBA" id="ARBA00023015"/>
    </source>
</evidence>
<dbReference type="PANTHER" id="PTHR11950:SF7">
    <property type="entry name" value="RUNT-RELATED TRANSCRIPTION FACTOR 2"/>
    <property type="match status" value="1"/>
</dbReference>
<evidence type="ECO:0000256" key="3">
    <source>
        <dbReference type="ARBA" id="ARBA00023163"/>
    </source>
</evidence>
<dbReference type="PANTHER" id="PTHR11950">
    <property type="entry name" value="RUNT RELATED"/>
    <property type="match status" value="1"/>
</dbReference>
<feature type="compositionally biased region" description="Polar residues" evidence="5">
    <location>
        <begin position="153"/>
        <end position="162"/>
    </location>
</feature>
<evidence type="ECO:0000256" key="5">
    <source>
        <dbReference type="SAM" id="MobiDB-lite"/>
    </source>
</evidence>
<dbReference type="InterPro" id="IPR000040">
    <property type="entry name" value="AML1_Runt"/>
</dbReference>
<keyword evidence="7" id="KW-1185">Reference proteome</keyword>
<accession>A0ABN9LKQ4</accession>
<gene>
    <name evidence="6" type="ORF">RIMI_LOCUS9487296</name>
</gene>
<name>A0ABN9LKQ4_9NEOB</name>
<comment type="subcellular location">
    <subcellularLocation>
        <location evidence="1">Nucleus</location>
    </subcellularLocation>
</comment>
<keyword evidence="3" id="KW-0804">Transcription</keyword>
<proteinExistence type="predicted"/>
<feature type="region of interest" description="Disordered" evidence="5">
    <location>
        <begin position="130"/>
        <end position="162"/>
    </location>
</feature>
<organism evidence="6 7">
    <name type="scientific">Ranitomeya imitator</name>
    <name type="common">mimic poison frog</name>
    <dbReference type="NCBI Taxonomy" id="111125"/>
    <lineage>
        <taxon>Eukaryota</taxon>
        <taxon>Metazoa</taxon>
        <taxon>Chordata</taxon>
        <taxon>Craniata</taxon>
        <taxon>Vertebrata</taxon>
        <taxon>Euteleostomi</taxon>
        <taxon>Amphibia</taxon>
        <taxon>Batrachia</taxon>
        <taxon>Anura</taxon>
        <taxon>Neobatrachia</taxon>
        <taxon>Hyloidea</taxon>
        <taxon>Dendrobatidae</taxon>
        <taxon>Dendrobatinae</taxon>
        <taxon>Ranitomeya</taxon>
    </lineage>
</organism>
<evidence type="ECO:0000313" key="6">
    <source>
        <dbReference type="EMBL" id="CAJ0942132.1"/>
    </source>
</evidence>
<dbReference type="EMBL" id="CAUEEQ010019716">
    <property type="protein sequence ID" value="CAJ0942132.1"/>
    <property type="molecule type" value="Genomic_DNA"/>
</dbReference>